<protein>
    <submittedName>
        <fullName evidence="1">Uncharacterized protein</fullName>
    </submittedName>
</protein>
<dbReference type="EMBL" id="GGEC01073787">
    <property type="protein sequence ID" value="MBX54271.1"/>
    <property type="molecule type" value="Transcribed_RNA"/>
</dbReference>
<organism evidence="1">
    <name type="scientific">Rhizophora mucronata</name>
    <name type="common">Asiatic mangrove</name>
    <dbReference type="NCBI Taxonomy" id="61149"/>
    <lineage>
        <taxon>Eukaryota</taxon>
        <taxon>Viridiplantae</taxon>
        <taxon>Streptophyta</taxon>
        <taxon>Embryophyta</taxon>
        <taxon>Tracheophyta</taxon>
        <taxon>Spermatophyta</taxon>
        <taxon>Magnoliopsida</taxon>
        <taxon>eudicotyledons</taxon>
        <taxon>Gunneridae</taxon>
        <taxon>Pentapetalae</taxon>
        <taxon>rosids</taxon>
        <taxon>fabids</taxon>
        <taxon>Malpighiales</taxon>
        <taxon>Rhizophoraceae</taxon>
        <taxon>Rhizophora</taxon>
    </lineage>
</organism>
<proteinExistence type="predicted"/>
<dbReference type="AlphaFoldDB" id="A0A2P2PI12"/>
<reference evidence="1" key="1">
    <citation type="submission" date="2018-02" db="EMBL/GenBank/DDBJ databases">
        <title>Rhizophora mucronata_Transcriptome.</title>
        <authorList>
            <person name="Meera S.P."/>
            <person name="Sreeshan A."/>
            <person name="Augustine A."/>
        </authorList>
    </citation>
    <scope>NUCLEOTIDE SEQUENCE</scope>
    <source>
        <tissue evidence="1">Leaf</tissue>
    </source>
</reference>
<accession>A0A2P2PI12</accession>
<name>A0A2P2PI12_RHIMU</name>
<sequence length="17" mass="2009">MRQQPQWDKIGTISSSF</sequence>
<evidence type="ECO:0000313" key="1">
    <source>
        <dbReference type="EMBL" id="MBX54271.1"/>
    </source>
</evidence>